<organism evidence="2 3">
    <name type="scientific">Glossina pallidipes</name>
    <name type="common">Tsetse fly</name>
    <dbReference type="NCBI Taxonomy" id="7398"/>
    <lineage>
        <taxon>Eukaryota</taxon>
        <taxon>Metazoa</taxon>
        <taxon>Ecdysozoa</taxon>
        <taxon>Arthropoda</taxon>
        <taxon>Hexapoda</taxon>
        <taxon>Insecta</taxon>
        <taxon>Pterygota</taxon>
        <taxon>Neoptera</taxon>
        <taxon>Endopterygota</taxon>
        <taxon>Diptera</taxon>
        <taxon>Brachycera</taxon>
        <taxon>Muscomorpha</taxon>
        <taxon>Hippoboscoidea</taxon>
        <taxon>Glossinidae</taxon>
        <taxon>Glossina</taxon>
    </lineage>
</organism>
<reference evidence="2" key="2">
    <citation type="submission" date="2020-05" db="UniProtKB">
        <authorList>
            <consortium name="EnsemblMetazoa"/>
        </authorList>
    </citation>
    <scope>IDENTIFICATION</scope>
    <source>
        <strain evidence="2">IAEA</strain>
    </source>
</reference>
<feature type="transmembrane region" description="Helical" evidence="1">
    <location>
        <begin position="78"/>
        <end position="103"/>
    </location>
</feature>
<evidence type="ECO:0000313" key="2">
    <source>
        <dbReference type="EnsemblMetazoa" id="GPAI035062-PA"/>
    </source>
</evidence>
<reference evidence="3" key="1">
    <citation type="submission" date="2014-03" db="EMBL/GenBank/DDBJ databases">
        <authorList>
            <person name="Aksoy S."/>
            <person name="Warren W."/>
            <person name="Wilson R.K."/>
        </authorList>
    </citation>
    <scope>NUCLEOTIDE SEQUENCE [LARGE SCALE GENOMIC DNA]</scope>
    <source>
        <strain evidence="3">IAEA</strain>
    </source>
</reference>
<keyword evidence="1" id="KW-1133">Transmembrane helix</keyword>
<proteinExistence type="predicted"/>
<dbReference type="AlphaFoldDB" id="A0A1B0A5G9"/>
<accession>A0A1B0A5G9</accession>
<feature type="transmembrane region" description="Helical" evidence="1">
    <location>
        <begin position="33"/>
        <end position="52"/>
    </location>
</feature>
<name>A0A1B0A5G9_GLOPL</name>
<dbReference type="STRING" id="7398.A0A1B0A5G9"/>
<keyword evidence="1" id="KW-0812">Transmembrane</keyword>
<keyword evidence="1" id="KW-0472">Membrane</keyword>
<sequence>MSFFRVPMRMFLAYGMQLYPMSPGERVSTLQNLAFCNLAAHIAVHIFLAPMYQIKHPPVLVKEFTDTVVLSVDIVNEVFSFSLLINFFAAGALLCLAAVNVIAGSSLYDYVRHTIFLLVTLADMYYQFHKTLKDIDKEIFNKWILINRTRQYTHNQGKKKKRRHLYLQDASNFNKTEFFHQGIGTKPKDPVSTSHPVVRTINGGSAVDAFILIGWWLKNISKGKRIRAQVLARDFDDNEYVIKNIAIKKARQHISMPIIRSILLRTRKQSGPIITHRRKLMGVCIIE</sequence>
<keyword evidence="3" id="KW-1185">Reference proteome</keyword>
<dbReference type="Proteomes" id="UP000092445">
    <property type="component" value="Unassembled WGS sequence"/>
</dbReference>
<evidence type="ECO:0000313" key="3">
    <source>
        <dbReference type="Proteomes" id="UP000092445"/>
    </source>
</evidence>
<protein>
    <submittedName>
        <fullName evidence="2">Uncharacterized protein</fullName>
    </submittedName>
</protein>
<dbReference type="VEuPathDB" id="VectorBase:GPAI035062"/>
<evidence type="ECO:0000256" key="1">
    <source>
        <dbReference type="SAM" id="Phobius"/>
    </source>
</evidence>
<dbReference type="EnsemblMetazoa" id="GPAI035062-RA">
    <property type="protein sequence ID" value="GPAI035062-PA"/>
    <property type="gene ID" value="GPAI035062"/>
</dbReference>